<evidence type="ECO:0000259" key="3">
    <source>
        <dbReference type="Pfam" id="PF21986"/>
    </source>
</evidence>
<proteinExistence type="predicted"/>
<dbReference type="Proteomes" id="UP000194837">
    <property type="component" value="Unassembled WGS sequence"/>
</dbReference>
<dbReference type="InterPro" id="IPR023631">
    <property type="entry name" value="Amidase_dom"/>
</dbReference>
<organism evidence="4 5">
    <name type="scientific">Clavibacter michiganensis</name>
    <dbReference type="NCBI Taxonomy" id="28447"/>
    <lineage>
        <taxon>Bacteria</taxon>
        <taxon>Bacillati</taxon>
        <taxon>Actinomycetota</taxon>
        <taxon>Actinomycetes</taxon>
        <taxon>Micrococcales</taxon>
        <taxon>Microbacteriaceae</taxon>
        <taxon>Clavibacter</taxon>
    </lineage>
</organism>
<dbReference type="PANTHER" id="PTHR11895">
    <property type="entry name" value="TRANSAMIDASE"/>
    <property type="match status" value="1"/>
</dbReference>
<evidence type="ECO:0000313" key="4">
    <source>
        <dbReference type="EMBL" id="OUE17818.1"/>
    </source>
</evidence>
<dbReference type="InterPro" id="IPR014085">
    <property type="entry name" value="Allophanate_hydrolase"/>
</dbReference>
<name>A0A251Y1J4_9MICO</name>
<sequence>MTASPTTAPVTPPADTPAAPDPVARVRAAYRRIAEVDRPEVWITLRPEEEAVAAAAGVARALAEEGADALPLAGLVVAVKDNIDAAGFPTTAALPVSAYQPEESATVVARLEAAGAVVLGKTNLDQLATGLVGTRSPYGEVRGAEDPELVSGGSSSGSAVAVAVGIVDAALGTDTAGSGRVPAAYNRLVGIKPTLGLLPARGVVPAAPSYDTVTVFARTLGLAERVAGVMAGVDDADPASRPWPADAPLSAAPVLRLAVPAEVDLAPMSPAWRRAFDRTVAMLGDAGVEIVEVDISPLLAAAALLYDGALVAERTQAVGHLLAGSPEGADPSVARIIGSGSAKTAVELVADQQTLRRHRLDARRILAGVDALLLPTAPGHPSRAEVAADPIGVNSRVGTYTNFVNLLDLAAIAVPGPDADGGPFGVTLVGPAFSDAALVDAADRLQRAVGTAPDEPRTPAPAWGPAATPIAVFGAHMVGQPLNGQLTALGARLLGDAVTAPAYRLHALDTVPPKPGLVATETGGASITGELWAIASGRVADFVTQLARPMVVGKVILEDGSEVLGFLCEPPALQGAEDITARGSWRAHLGAGR</sequence>
<evidence type="ECO:0000256" key="1">
    <source>
        <dbReference type="SAM" id="MobiDB-lite"/>
    </source>
</evidence>
<dbReference type="Gene3D" id="3.90.1300.10">
    <property type="entry name" value="Amidase signature (AS) domain"/>
    <property type="match status" value="1"/>
</dbReference>
<dbReference type="RefSeq" id="WP_086522633.1">
    <property type="nucleotide sequence ID" value="NZ_MDJW01000015.1"/>
</dbReference>
<dbReference type="EMBL" id="MDJW01000015">
    <property type="protein sequence ID" value="OUE17818.1"/>
    <property type="molecule type" value="Genomic_DNA"/>
</dbReference>
<dbReference type="SUPFAM" id="SSF75304">
    <property type="entry name" value="Amidase signature (AS) enzymes"/>
    <property type="match status" value="1"/>
</dbReference>
<dbReference type="GO" id="GO:0016787">
    <property type="term" value="F:hydrolase activity"/>
    <property type="evidence" value="ECO:0007669"/>
    <property type="project" value="UniProtKB-KW"/>
</dbReference>
<dbReference type="Pfam" id="PF21986">
    <property type="entry name" value="AH_C"/>
    <property type="match status" value="1"/>
</dbReference>
<reference evidence="4 5" key="1">
    <citation type="submission" date="2016-08" db="EMBL/GenBank/DDBJ databases">
        <title>Genome sequence of Clavibacter michiganensis spp strain CFBP7494.</title>
        <authorList>
            <person name="Thapa S.P."/>
            <person name="Coaker G."/>
            <person name="Jacques M.-A."/>
        </authorList>
    </citation>
    <scope>NUCLEOTIDE SEQUENCE [LARGE SCALE GENOMIC DNA]</scope>
    <source>
        <strain evidence="4">CFBP7494</strain>
    </source>
</reference>
<dbReference type="Pfam" id="PF01425">
    <property type="entry name" value="Amidase"/>
    <property type="match status" value="1"/>
</dbReference>
<comment type="caution">
    <text evidence="4">The sequence shown here is derived from an EMBL/GenBank/DDBJ whole genome shotgun (WGS) entry which is preliminary data.</text>
</comment>
<protein>
    <submittedName>
        <fullName evidence="4">Allophanate hydrolase</fullName>
    </submittedName>
</protein>
<dbReference type="Gene3D" id="3.10.490.10">
    <property type="entry name" value="Gamma-glutamyl cyclotransferase-like"/>
    <property type="match status" value="1"/>
</dbReference>
<feature type="domain" description="Allophanate hydrolase C-terminal" evidence="3">
    <location>
        <begin position="469"/>
        <end position="589"/>
    </location>
</feature>
<accession>A0A251Y1J4</accession>
<feature type="region of interest" description="Disordered" evidence="1">
    <location>
        <begin position="1"/>
        <end position="21"/>
    </location>
</feature>
<dbReference type="NCBIfam" id="NF006043">
    <property type="entry name" value="PRK08186.1"/>
    <property type="match status" value="1"/>
</dbReference>
<dbReference type="NCBIfam" id="TIGR02713">
    <property type="entry name" value="allophanate_hyd"/>
    <property type="match status" value="1"/>
</dbReference>
<dbReference type="InterPro" id="IPR000120">
    <property type="entry name" value="Amidase"/>
</dbReference>
<evidence type="ECO:0000313" key="5">
    <source>
        <dbReference type="Proteomes" id="UP000194837"/>
    </source>
</evidence>
<keyword evidence="4" id="KW-0378">Hydrolase</keyword>
<dbReference type="InterPro" id="IPR036928">
    <property type="entry name" value="AS_sf"/>
</dbReference>
<dbReference type="PANTHER" id="PTHR11895:SF169">
    <property type="entry name" value="GLUTAMYL-TRNA(GLN) AMIDOTRANSFERASE"/>
    <property type="match status" value="1"/>
</dbReference>
<gene>
    <name evidence="4" type="primary">atzF</name>
    <name evidence="4" type="ORF">BFL34_03069</name>
</gene>
<dbReference type="AlphaFoldDB" id="A0A251Y1J4"/>
<dbReference type="InterPro" id="IPR053844">
    <property type="entry name" value="AH_C"/>
</dbReference>
<evidence type="ECO:0000259" key="2">
    <source>
        <dbReference type="Pfam" id="PF01425"/>
    </source>
</evidence>
<feature type="domain" description="Amidase" evidence="2">
    <location>
        <begin position="26"/>
        <end position="438"/>
    </location>
</feature>
<dbReference type="Gene3D" id="1.20.58.1700">
    <property type="match status" value="1"/>
</dbReference>